<dbReference type="Proteomes" id="UP000018144">
    <property type="component" value="Unassembled WGS sequence"/>
</dbReference>
<organism evidence="1 2">
    <name type="scientific">Pyronema omphalodes (strain CBS 100304)</name>
    <name type="common">Pyronema confluens</name>
    <dbReference type="NCBI Taxonomy" id="1076935"/>
    <lineage>
        <taxon>Eukaryota</taxon>
        <taxon>Fungi</taxon>
        <taxon>Dikarya</taxon>
        <taxon>Ascomycota</taxon>
        <taxon>Pezizomycotina</taxon>
        <taxon>Pezizomycetes</taxon>
        <taxon>Pezizales</taxon>
        <taxon>Pyronemataceae</taxon>
        <taxon>Pyronema</taxon>
    </lineage>
</organism>
<name>U4L363_PYROM</name>
<reference evidence="1 2" key="1">
    <citation type="journal article" date="2013" name="PLoS Genet.">
        <title>The genome and development-dependent transcriptomes of Pyronema confluens: a window into fungal evolution.</title>
        <authorList>
            <person name="Traeger S."/>
            <person name="Altegoer F."/>
            <person name="Freitag M."/>
            <person name="Gabaldon T."/>
            <person name="Kempken F."/>
            <person name="Kumar A."/>
            <person name="Marcet-Houben M."/>
            <person name="Poggeler S."/>
            <person name="Stajich J.E."/>
            <person name="Nowrousian M."/>
        </authorList>
    </citation>
    <scope>NUCLEOTIDE SEQUENCE [LARGE SCALE GENOMIC DNA]</scope>
    <source>
        <strain evidence="2">CBS 100304</strain>
        <tissue evidence="1">Vegetative mycelium</tissue>
    </source>
</reference>
<protein>
    <submittedName>
        <fullName evidence="1">Uncharacterized protein</fullName>
    </submittedName>
</protein>
<keyword evidence="2" id="KW-1185">Reference proteome</keyword>
<dbReference type="EMBL" id="HF935545">
    <property type="protein sequence ID" value="CCX10485.1"/>
    <property type="molecule type" value="Genomic_DNA"/>
</dbReference>
<sequence length="69" mass="7605">MAKFQQVCLPLWRFPVRRGSTCSSSPRSAEPRSILAGVLFTGVGCRYLINSVISVSTFIESDELILSLL</sequence>
<proteinExistence type="predicted"/>
<dbReference type="AlphaFoldDB" id="U4L363"/>
<evidence type="ECO:0000313" key="2">
    <source>
        <dbReference type="Proteomes" id="UP000018144"/>
    </source>
</evidence>
<accession>U4L363</accession>
<evidence type="ECO:0000313" key="1">
    <source>
        <dbReference type="EMBL" id="CCX10485.1"/>
    </source>
</evidence>
<gene>
    <name evidence="1" type="ORF">PCON_10079</name>
</gene>